<reference evidence="2 3" key="1">
    <citation type="journal article" date="2024" name="G3 (Bethesda)">
        <title>Genome assembly of Hibiscus sabdariffa L. provides insights into metabolisms of medicinal natural products.</title>
        <authorList>
            <person name="Kim T."/>
        </authorList>
    </citation>
    <scope>NUCLEOTIDE SEQUENCE [LARGE SCALE GENOMIC DNA]</scope>
    <source>
        <strain evidence="2">TK-2024</strain>
        <tissue evidence="2">Old leaves</tissue>
    </source>
</reference>
<gene>
    <name evidence="2" type="ORF">V6N11_055949</name>
</gene>
<organism evidence="2 3">
    <name type="scientific">Hibiscus sabdariffa</name>
    <name type="common">roselle</name>
    <dbReference type="NCBI Taxonomy" id="183260"/>
    <lineage>
        <taxon>Eukaryota</taxon>
        <taxon>Viridiplantae</taxon>
        <taxon>Streptophyta</taxon>
        <taxon>Embryophyta</taxon>
        <taxon>Tracheophyta</taxon>
        <taxon>Spermatophyta</taxon>
        <taxon>Magnoliopsida</taxon>
        <taxon>eudicotyledons</taxon>
        <taxon>Gunneridae</taxon>
        <taxon>Pentapetalae</taxon>
        <taxon>rosids</taxon>
        <taxon>malvids</taxon>
        <taxon>Malvales</taxon>
        <taxon>Malvaceae</taxon>
        <taxon>Malvoideae</taxon>
        <taxon>Hibiscus</taxon>
    </lineage>
</organism>
<proteinExistence type="predicted"/>
<evidence type="ECO:0000313" key="2">
    <source>
        <dbReference type="EMBL" id="KAK9031656.1"/>
    </source>
</evidence>
<dbReference type="Proteomes" id="UP001396334">
    <property type="component" value="Unassembled WGS sequence"/>
</dbReference>
<evidence type="ECO:0000256" key="1">
    <source>
        <dbReference type="SAM" id="MobiDB-lite"/>
    </source>
</evidence>
<evidence type="ECO:0000313" key="3">
    <source>
        <dbReference type="Proteomes" id="UP001396334"/>
    </source>
</evidence>
<comment type="caution">
    <text evidence="2">The sequence shown here is derived from an EMBL/GenBank/DDBJ whole genome shotgun (WGS) entry which is preliminary data.</text>
</comment>
<sequence length="185" mass="20116">MDKNAPSEGSLASNGNPAPLAPIESSGKTPFGPEYITPRSLFVALAPEEEVHEVTGDVTKSVHVRDQQKTRTPVVGATTRNEADRENVLVSQEALGSYGRHVDVKIMEQQRLYSGLVGGKIVKPKGFSSFGSSVRGFHLQKSTDIKANPQPILHEWMQSFSQKLDSMEEVRRTSAHGPGTQGMSM</sequence>
<name>A0ABR2T316_9ROSI</name>
<feature type="region of interest" description="Disordered" evidence="1">
    <location>
        <begin position="1"/>
        <end position="31"/>
    </location>
</feature>
<keyword evidence="3" id="KW-1185">Reference proteome</keyword>
<protein>
    <submittedName>
        <fullName evidence="2">Uncharacterized protein</fullName>
    </submittedName>
</protein>
<dbReference type="EMBL" id="JBBPBN010000009">
    <property type="protein sequence ID" value="KAK9031656.1"/>
    <property type="molecule type" value="Genomic_DNA"/>
</dbReference>
<accession>A0ABR2T316</accession>